<dbReference type="Proteomes" id="UP000284219">
    <property type="component" value="Unassembled WGS sequence"/>
</dbReference>
<evidence type="ECO:0000256" key="4">
    <source>
        <dbReference type="ARBA" id="ARBA00023136"/>
    </source>
</evidence>
<dbReference type="GO" id="GO:0016020">
    <property type="term" value="C:membrane"/>
    <property type="evidence" value="ECO:0007669"/>
    <property type="project" value="UniProtKB-SubCell"/>
</dbReference>
<feature type="transmembrane region" description="Helical" evidence="5">
    <location>
        <begin position="116"/>
        <end position="137"/>
    </location>
</feature>
<dbReference type="PANTHER" id="PTHR37306">
    <property type="entry name" value="COLICIN V PRODUCTION PROTEIN"/>
    <property type="match status" value="1"/>
</dbReference>
<dbReference type="Pfam" id="PF02674">
    <property type="entry name" value="Colicin_V"/>
    <property type="match status" value="1"/>
</dbReference>
<dbReference type="OrthoDB" id="1809613at2"/>
<evidence type="ECO:0000256" key="1">
    <source>
        <dbReference type="ARBA" id="ARBA00004141"/>
    </source>
</evidence>
<proteinExistence type="predicted"/>
<comment type="subcellular location">
    <subcellularLocation>
        <location evidence="1">Membrane</location>
        <topology evidence="1">Multi-pass membrane protein</topology>
    </subcellularLocation>
</comment>
<dbReference type="GO" id="GO:0009403">
    <property type="term" value="P:toxin biosynthetic process"/>
    <property type="evidence" value="ECO:0007669"/>
    <property type="project" value="InterPro"/>
</dbReference>
<reference evidence="6 7" key="1">
    <citation type="submission" date="2016-08" db="EMBL/GenBank/DDBJ databases">
        <title>Novel Firmicute Genomes.</title>
        <authorList>
            <person name="Poppleton D.I."/>
            <person name="Gribaldo S."/>
        </authorList>
    </citation>
    <scope>NUCLEOTIDE SEQUENCE [LARGE SCALE GENOMIC DNA]</scope>
    <source>
        <strain evidence="6 7">RAOx-1</strain>
    </source>
</reference>
<keyword evidence="2 5" id="KW-0812">Transmembrane</keyword>
<name>A0A419SIN7_9BACL</name>
<evidence type="ECO:0000313" key="7">
    <source>
        <dbReference type="Proteomes" id="UP000284219"/>
    </source>
</evidence>
<protein>
    <recommendedName>
        <fullName evidence="8">Colicin V production protein</fullName>
    </recommendedName>
</protein>
<evidence type="ECO:0000256" key="5">
    <source>
        <dbReference type="SAM" id="Phobius"/>
    </source>
</evidence>
<organism evidence="6 7">
    <name type="scientific">Ammoniphilus oxalaticus</name>
    <dbReference type="NCBI Taxonomy" id="66863"/>
    <lineage>
        <taxon>Bacteria</taxon>
        <taxon>Bacillati</taxon>
        <taxon>Bacillota</taxon>
        <taxon>Bacilli</taxon>
        <taxon>Bacillales</taxon>
        <taxon>Paenibacillaceae</taxon>
        <taxon>Aneurinibacillus group</taxon>
        <taxon>Ammoniphilus</taxon>
    </lineage>
</organism>
<evidence type="ECO:0000256" key="2">
    <source>
        <dbReference type="ARBA" id="ARBA00022692"/>
    </source>
</evidence>
<feature type="transmembrane region" description="Helical" evidence="5">
    <location>
        <begin position="77"/>
        <end position="95"/>
    </location>
</feature>
<evidence type="ECO:0008006" key="8">
    <source>
        <dbReference type="Google" id="ProtNLM"/>
    </source>
</evidence>
<dbReference type="RefSeq" id="WP_120189047.1">
    <property type="nucleotide sequence ID" value="NZ_MCHY01000008.1"/>
</dbReference>
<comment type="caution">
    <text evidence="6">The sequence shown here is derived from an EMBL/GenBank/DDBJ whole genome shotgun (WGS) entry which is preliminary data.</text>
</comment>
<dbReference type="EMBL" id="MCHY01000008">
    <property type="protein sequence ID" value="RKD23819.1"/>
    <property type="molecule type" value="Genomic_DNA"/>
</dbReference>
<dbReference type="AlphaFoldDB" id="A0A419SIN7"/>
<gene>
    <name evidence="6" type="ORF">BEP19_05160</name>
</gene>
<dbReference type="PANTHER" id="PTHR37306:SF1">
    <property type="entry name" value="COLICIN V PRODUCTION PROTEIN"/>
    <property type="match status" value="1"/>
</dbReference>
<accession>A0A419SIN7</accession>
<sequence length="181" mass="20177">MVDLAIIGLFLLAIRSGYRKGFIGQAIGLVGIVLSLLIAYSFSQDTAVFLQKQFPLPHTSSYPPFQTFLGMPAIHKWFYLAVSFFLVFIFARILCRVTGSFLQSLAELPLISIMNSCLGGCVGVLKVVALVLIVVQLTPLMPDNWQGKFDQSVIAQYAHDHSSRFTKQLPEWPKRAALREI</sequence>
<feature type="transmembrane region" description="Helical" evidence="5">
    <location>
        <begin position="21"/>
        <end position="42"/>
    </location>
</feature>
<keyword evidence="7" id="KW-1185">Reference proteome</keyword>
<evidence type="ECO:0000256" key="3">
    <source>
        <dbReference type="ARBA" id="ARBA00022989"/>
    </source>
</evidence>
<keyword evidence="4 5" id="KW-0472">Membrane</keyword>
<dbReference type="InterPro" id="IPR003825">
    <property type="entry name" value="Colicin-V_CvpA"/>
</dbReference>
<keyword evidence="3 5" id="KW-1133">Transmembrane helix</keyword>
<evidence type="ECO:0000313" key="6">
    <source>
        <dbReference type="EMBL" id="RKD23819.1"/>
    </source>
</evidence>